<dbReference type="AlphaFoldDB" id="A0AAD4MYD9"/>
<organism evidence="1 2">
    <name type="scientific">Ditylenchus destructor</name>
    <dbReference type="NCBI Taxonomy" id="166010"/>
    <lineage>
        <taxon>Eukaryota</taxon>
        <taxon>Metazoa</taxon>
        <taxon>Ecdysozoa</taxon>
        <taxon>Nematoda</taxon>
        <taxon>Chromadorea</taxon>
        <taxon>Rhabditida</taxon>
        <taxon>Tylenchina</taxon>
        <taxon>Tylenchomorpha</taxon>
        <taxon>Sphaerularioidea</taxon>
        <taxon>Anguinidae</taxon>
        <taxon>Anguininae</taxon>
        <taxon>Ditylenchus</taxon>
    </lineage>
</organism>
<comment type="caution">
    <text evidence="1">The sequence shown here is derived from an EMBL/GenBank/DDBJ whole genome shotgun (WGS) entry which is preliminary data.</text>
</comment>
<proteinExistence type="predicted"/>
<keyword evidence="2" id="KW-1185">Reference proteome</keyword>
<accession>A0AAD4MYD9</accession>
<dbReference type="Proteomes" id="UP001201812">
    <property type="component" value="Unassembled WGS sequence"/>
</dbReference>
<dbReference type="EMBL" id="JAKKPZ010000030">
    <property type="protein sequence ID" value="KAI1709458.1"/>
    <property type="molecule type" value="Genomic_DNA"/>
</dbReference>
<sequence>MPKKVRAARRSDVKRPIEVRNSVAMLVEKSGRRQPARSAQLRMNLSIRRLSVSLSIKSRSWKNEVCSIKLQISRSRKDPCRSKRESHGMSNLYKGLAAL</sequence>
<evidence type="ECO:0000313" key="2">
    <source>
        <dbReference type="Proteomes" id="UP001201812"/>
    </source>
</evidence>
<gene>
    <name evidence="1" type="ORF">DdX_11245</name>
</gene>
<reference evidence="1" key="1">
    <citation type="submission" date="2022-01" db="EMBL/GenBank/DDBJ databases">
        <title>Genome Sequence Resource for Two Populations of Ditylenchus destructor, the Migratory Endoparasitic Phytonematode.</title>
        <authorList>
            <person name="Zhang H."/>
            <person name="Lin R."/>
            <person name="Xie B."/>
        </authorList>
    </citation>
    <scope>NUCLEOTIDE SEQUENCE</scope>
    <source>
        <strain evidence="1">BazhouSP</strain>
    </source>
</reference>
<protein>
    <submittedName>
        <fullName evidence="1">Uncharacterized protein</fullName>
    </submittedName>
</protein>
<name>A0AAD4MYD9_9BILA</name>
<evidence type="ECO:0000313" key="1">
    <source>
        <dbReference type="EMBL" id="KAI1709458.1"/>
    </source>
</evidence>